<feature type="chain" id="PRO_5020443377" evidence="1">
    <location>
        <begin position="25"/>
        <end position="489"/>
    </location>
</feature>
<keyword evidence="1" id="KW-0732">Signal</keyword>
<proteinExistence type="predicted"/>
<dbReference type="Pfam" id="PF13598">
    <property type="entry name" value="DUF4139"/>
    <property type="match status" value="1"/>
</dbReference>
<feature type="signal peptide" evidence="1">
    <location>
        <begin position="1"/>
        <end position="24"/>
    </location>
</feature>
<dbReference type="PANTHER" id="PTHR38075">
    <property type="entry name" value="DUF4139 DOMAIN-CONTAINING PROTEIN"/>
    <property type="match status" value="1"/>
</dbReference>
<sequence length="489" mass="51832">MTVSHLSRSILALSCAAVIGSATAAPATGRTELTLYRSDDGALYNVGDGGSVEAGYAMAREPRQIDLKQGVQDIVLGGLPAYLDSEALALNIDNGAGKVLSQRLRIGQGADAALGSLVGQPVDVVGSSGQVIASGTLLRASNGLLVSDAQGQTSLVREYAAVRARGTFNTGSSLELRVEGARAGKATASLSYPTGGLGWRAAYIGTLADGNSCKLQFESRASIANRSGRDWNDTQLTLIAGEPRFARNSGPRPMMMAAAAPRAKAAYDAAPEQDTVGDYRSYTLPGLVTLPDGSVTQTPLYATRSIDCERTLIYEAGNAGWSPNQPLIARDVGGNSGNTITSTLALTAFDSLPAGNLRVMTLDRQGSSQFIGEGRIADTPKRGKVDVTLGNAFDLRGERERTDFKVDKSARTMDEAFRVTLTNAGDSARTVTVREHPFRWREWSLASSSAKPSVQKPDLLEFRVQVPANGKVTLDYTLHYQWAADVQPQ</sequence>
<dbReference type="EMBL" id="SJTG01000001">
    <property type="protein sequence ID" value="TCI13381.1"/>
    <property type="molecule type" value="Genomic_DNA"/>
</dbReference>
<dbReference type="InterPro" id="IPR037291">
    <property type="entry name" value="DUF4139"/>
</dbReference>
<dbReference type="AlphaFoldDB" id="A0A4R0YXQ5"/>
<feature type="domain" description="DUF4139" evidence="2">
    <location>
        <begin position="189"/>
        <end position="482"/>
    </location>
</feature>
<accession>A0A4R0YXQ5</accession>
<keyword evidence="4" id="KW-1185">Reference proteome</keyword>
<dbReference type="Proteomes" id="UP000291822">
    <property type="component" value="Unassembled WGS sequence"/>
</dbReference>
<evidence type="ECO:0000259" key="2">
    <source>
        <dbReference type="Pfam" id="PF13598"/>
    </source>
</evidence>
<protein>
    <submittedName>
        <fullName evidence="3">DUF4139 domain-containing protein</fullName>
    </submittedName>
</protein>
<reference evidence="3 4" key="1">
    <citation type="submission" date="2019-02" db="EMBL/GenBank/DDBJ databases">
        <title>Dyella amyloliquefaciens sp. nov., isolated from forest soil.</title>
        <authorList>
            <person name="Gao Z.-H."/>
            <person name="Qiu L.-H."/>
        </authorList>
    </citation>
    <scope>NUCLEOTIDE SEQUENCE [LARGE SCALE GENOMIC DNA]</scope>
    <source>
        <strain evidence="3 4">KACC 12747</strain>
    </source>
</reference>
<organism evidence="3 4">
    <name type="scientific">Dyella soli</name>
    <dbReference type="NCBI Taxonomy" id="522319"/>
    <lineage>
        <taxon>Bacteria</taxon>
        <taxon>Pseudomonadati</taxon>
        <taxon>Pseudomonadota</taxon>
        <taxon>Gammaproteobacteria</taxon>
        <taxon>Lysobacterales</taxon>
        <taxon>Rhodanobacteraceae</taxon>
        <taxon>Dyella</taxon>
    </lineage>
</organism>
<name>A0A4R0YXQ5_9GAMM</name>
<evidence type="ECO:0000313" key="4">
    <source>
        <dbReference type="Proteomes" id="UP000291822"/>
    </source>
</evidence>
<evidence type="ECO:0000313" key="3">
    <source>
        <dbReference type="EMBL" id="TCI13381.1"/>
    </source>
</evidence>
<gene>
    <name evidence="3" type="ORF">EZM97_08950</name>
</gene>
<dbReference type="PANTHER" id="PTHR38075:SF1">
    <property type="entry name" value="DUF4139 DOMAIN-CONTAINING PROTEIN"/>
    <property type="match status" value="1"/>
</dbReference>
<evidence type="ECO:0000256" key="1">
    <source>
        <dbReference type="SAM" id="SignalP"/>
    </source>
</evidence>
<comment type="caution">
    <text evidence="3">The sequence shown here is derived from an EMBL/GenBank/DDBJ whole genome shotgun (WGS) entry which is preliminary data.</text>
</comment>